<keyword evidence="2" id="KW-1015">Disulfide bond</keyword>
<dbReference type="PANTHER" id="PTHR24251">
    <property type="entry name" value="OVOCHYMASE-RELATED"/>
    <property type="match status" value="1"/>
</dbReference>
<protein>
    <recommendedName>
        <fullName evidence="4">CUB domain-containing protein</fullName>
    </recommendedName>
</protein>
<evidence type="ECO:0000256" key="2">
    <source>
        <dbReference type="ARBA" id="ARBA00023157"/>
    </source>
</evidence>
<name>A0A3P6T9L6_DIBLA</name>
<reference evidence="5 6" key="1">
    <citation type="submission" date="2018-11" db="EMBL/GenBank/DDBJ databases">
        <authorList>
            <consortium name="Pathogen Informatics"/>
        </authorList>
    </citation>
    <scope>NUCLEOTIDE SEQUENCE [LARGE SCALE GENOMIC DNA]</scope>
</reference>
<dbReference type="CDD" id="cd00041">
    <property type="entry name" value="CUB"/>
    <property type="match status" value="1"/>
</dbReference>
<dbReference type="SUPFAM" id="SSF57196">
    <property type="entry name" value="EGF/Laminin"/>
    <property type="match status" value="1"/>
</dbReference>
<proteinExistence type="predicted"/>
<dbReference type="GO" id="GO:0005509">
    <property type="term" value="F:calcium ion binding"/>
    <property type="evidence" value="ECO:0007669"/>
    <property type="project" value="InterPro"/>
</dbReference>
<dbReference type="SUPFAM" id="SSF49854">
    <property type="entry name" value="Spermadhesin, CUB domain"/>
    <property type="match status" value="1"/>
</dbReference>
<dbReference type="PROSITE" id="PS01180">
    <property type="entry name" value="CUB"/>
    <property type="match status" value="1"/>
</dbReference>
<keyword evidence="1" id="KW-0677">Repeat</keyword>
<dbReference type="InterPro" id="IPR000742">
    <property type="entry name" value="EGF"/>
</dbReference>
<sequence length="125" mass="14428">MAQETRAQVIRLTFTEFDLIAEENCKDNSVTVIRRLETYRTIPKIFCGNQLPPTIVSFDELTLVFDVGSSTQPTHFRANYRFEDNECAKNNGGCHHICYKMPGSFTCKCRGGYELYAESKCRRRK</sequence>
<dbReference type="AlphaFoldDB" id="A0A3P6T9L6"/>
<dbReference type="InterPro" id="IPR000859">
    <property type="entry name" value="CUB_dom"/>
</dbReference>
<dbReference type="EMBL" id="UYRU01044000">
    <property type="protein sequence ID" value="VDK84846.1"/>
    <property type="molecule type" value="Genomic_DNA"/>
</dbReference>
<keyword evidence="6" id="KW-1185">Reference proteome</keyword>
<gene>
    <name evidence="5" type="ORF">DILT_LOCUS3642</name>
</gene>
<dbReference type="SMART" id="SM00179">
    <property type="entry name" value="EGF_CA"/>
    <property type="match status" value="1"/>
</dbReference>
<accession>A0A3P6T9L6</accession>
<dbReference type="SMART" id="SM00181">
    <property type="entry name" value="EGF"/>
    <property type="match status" value="1"/>
</dbReference>
<evidence type="ECO:0000259" key="4">
    <source>
        <dbReference type="PROSITE" id="PS01180"/>
    </source>
</evidence>
<comment type="caution">
    <text evidence="3">Lacks conserved residue(s) required for the propagation of feature annotation.</text>
</comment>
<evidence type="ECO:0000256" key="3">
    <source>
        <dbReference type="PROSITE-ProRule" id="PRU00059"/>
    </source>
</evidence>
<dbReference type="Pfam" id="PF00431">
    <property type="entry name" value="CUB"/>
    <property type="match status" value="1"/>
</dbReference>
<evidence type="ECO:0000256" key="1">
    <source>
        <dbReference type="ARBA" id="ARBA00022737"/>
    </source>
</evidence>
<dbReference type="Gene3D" id="2.60.120.290">
    <property type="entry name" value="Spermadhesin, CUB domain"/>
    <property type="match status" value="1"/>
</dbReference>
<evidence type="ECO:0000313" key="6">
    <source>
        <dbReference type="Proteomes" id="UP000281553"/>
    </source>
</evidence>
<dbReference type="InterPro" id="IPR001881">
    <property type="entry name" value="EGF-like_Ca-bd_dom"/>
</dbReference>
<dbReference type="OrthoDB" id="9990982at2759"/>
<dbReference type="PROSITE" id="PS01186">
    <property type="entry name" value="EGF_2"/>
    <property type="match status" value="1"/>
</dbReference>
<feature type="domain" description="CUB" evidence="4">
    <location>
        <begin position="1"/>
        <end position="83"/>
    </location>
</feature>
<evidence type="ECO:0000313" key="5">
    <source>
        <dbReference type="EMBL" id="VDK84846.1"/>
    </source>
</evidence>
<dbReference type="InterPro" id="IPR035914">
    <property type="entry name" value="Sperma_CUB_dom_sf"/>
</dbReference>
<organism evidence="5 6">
    <name type="scientific">Dibothriocephalus latus</name>
    <name type="common">Fish tapeworm</name>
    <name type="synonym">Diphyllobothrium latum</name>
    <dbReference type="NCBI Taxonomy" id="60516"/>
    <lineage>
        <taxon>Eukaryota</taxon>
        <taxon>Metazoa</taxon>
        <taxon>Spiralia</taxon>
        <taxon>Lophotrochozoa</taxon>
        <taxon>Platyhelminthes</taxon>
        <taxon>Cestoda</taxon>
        <taxon>Eucestoda</taxon>
        <taxon>Diphyllobothriidea</taxon>
        <taxon>Diphyllobothriidae</taxon>
        <taxon>Dibothriocephalus</taxon>
    </lineage>
</organism>
<dbReference type="Gene3D" id="2.10.25.10">
    <property type="entry name" value="Laminin"/>
    <property type="match status" value="1"/>
</dbReference>
<dbReference type="Proteomes" id="UP000281553">
    <property type="component" value="Unassembled WGS sequence"/>
</dbReference>